<evidence type="ECO:0000256" key="1">
    <source>
        <dbReference type="ARBA" id="ARBA00004196"/>
    </source>
</evidence>
<dbReference type="Pfam" id="PF10518">
    <property type="entry name" value="TAT_signal"/>
    <property type="match status" value="1"/>
</dbReference>
<name>A0A975GIR0_9BACT</name>
<dbReference type="NCBIfam" id="TIGR01409">
    <property type="entry name" value="TAT_signal_seq"/>
    <property type="match status" value="1"/>
</dbReference>
<reference evidence="4" key="1">
    <citation type="journal article" date="2021" name="Microb. Physiol.">
        <title>Proteogenomic Insights into the Physiology of Marine, Sulfate-Reducing, Filamentous Desulfonema limicola and Desulfonema magnum.</title>
        <authorList>
            <person name="Schnaars V."/>
            <person name="Wohlbrand L."/>
            <person name="Scheve S."/>
            <person name="Hinrichs C."/>
            <person name="Reinhardt R."/>
            <person name="Rabus R."/>
        </authorList>
    </citation>
    <scope>NUCLEOTIDE SEQUENCE</scope>
    <source>
        <strain evidence="4">5ac10</strain>
    </source>
</reference>
<evidence type="ECO:0000313" key="4">
    <source>
        <dbReference type="EMBL" id="QTA82827.1"/>
    </source>
</evidence>
<keyword evidence="5" id="KW-1185">Reference proteome</keyword>
<gene>
    <name evidence="4" type="ORF">dnl_52120</name>
</gene>
<dbReference type="AlphaFoldDB" id="A0A975GIR0"/>
<evidence type="ECO:0000256" key="2">
    <source>
        <dbReference type="ARBA" id="ARBA00011771"/>
    </source>
</evidence>
<dbReference type="RefSeq" id="WP_207688707.1">
    <property type="nucleotide sequence ID" value="NZ_CP061799.1"/>
</dbReference>
<dbReference type="Proteomes" id="UP000663720">
    <property type="component" value="Chromosome"/>
</dbReference>
<accession>A0A975GIR0</accession>
<dbReference type="InterPro" id="IPR019546">
    <property type="entry name" value="TAT_signal_bac_arc"/>
</dbReference>
<evidence type="ECO:0000256" key="3">
    <source>
        <dbReference type="ARBA" id="ARBA00023014"/>
    </source>
</evidence>
<organism evidence="4 5">
    <name type="scientific">Desulfonema limicola</name>
    <dbReference type="NCBI Taxonomy" id="45656"/>
    <lineage>
        <taxon>Bacteria</taxon>
        <taxon>Pseudomonadati</taxon>
        <taxon>Thermodesulfobacteriota</taxon>
        <taxon>Desulfobacteria</taxon>
        <taxon>Desulfobacterales</taxon>
        <taxon>Desulfococcaceae</taxon>
        <taxon>Desulfonema</taxon>
    </lineage>
</organism>
<comment type="subcellular location">
    <subcellularLocation>
        <location evidence="1">Cell envelope</location>
    </subcellularLocation>
</comment>
<dbReference type="EMBL" id="CP061799">
    <property type="protein sequence ID" value="QTA82827.1"/>
    <property type="molecule type" value="Genomic_DNA"/>
</dbReference>
<proteinExistence type="predicted"/>
<protein>
    <submittedName>
        <fullName evidence="4">Tat signal-containing</fullName>
    </submittedName>
</protein>
<sequence>MKNNSCKEVSRRDFLKLAAAGTGAVLLLGNDPFFSQASGSEKHTPHLNPGFRIKEISDNEIELFTRTGSGIILKHKFTDLEADIFREIEKQGSITSIIQAIASKHNISRELSQKKVSALLHEFEDAKLIYYGNKMIVKVSGIKNAG</sequence>
<dbReference type="KEGG" id="dli:dnl_52120"/>
<comment type="subunit">
    <text evidence="2">Heterodimer of a large and a small subunit.</text>
</comment>
<dbReference type="InterPro" id="IPR006311">
    <property type="entry name" value="TAT_signal"/>
</dbReference>
<evidence type="ECO:0000313" key="5">
    <source>
        <dbReference type="Proteomes" id="UP000663720"/>
    </source>
</evidence>
<dbReference type="GO" id="GO:0051536">
    <property type="term" value="F:iron-sulfur cluster binding"/>
    <property type="evidence" value="ECO:0007669"/>
    <property type="project" value="UniProtKB-KW"/>
</dbReference>
<dbReference type="PROSITE" id="PS51318">
    <property type="entry name" value="TAT"/>
    <property type="match status" value="1"/>
</dbReference>
<keyword evidence="3" id="KW-0411">Iron-sulfur</keyword>
<keyword evidence="3" id="KW-0479">Metal-binding</keyword>
<dbReference type="GO" id="GO:0030313">
    <property type="term" value="C:cell envelope"/>
    <property type="evidence" value="ECO:0007669"/>
    <property type="project" value="UniProtKB-SubCell"/>
</dbReference>
<keyword evidence="3" id="KW-0408">Iron</keyword>